<reference evidence="15" key="1">
    <citation type="submission" date="2025-08" db="UniProtKB">
        <authorList>
            <consortium name="RefSeq"/>
        </authorList>
    </citation>
    <scope>IDENTIFICATION</scope>
    <source>
        <tissue evidence="15">Gonads</tissue>
    </source>
</reference>
<protein>
    <recommendedName>
        <fullName evidence="5">N-acetylneuraminate lyase</fullName>
        <ecNumber evidence="5">4.1.3.3</ecNumber>
    </recommendedName>
</protein>
<dbReference type="PRINTS" id="PR00146">
    <property type="entry name" value="DHPICSNTHASE"/>
</dbReference>
<evidence type="ECO:0000256" key="3">
    <source>
        <dbReference type="ARBA" id="ARBA00006324"/>
    </source>
</evidence>
<comment type="subcellular location">
    <subcellularLocation>
        <location evidence="1">Cytoplasm</location>
    </subcellularLocation>
</comment>
<evidence type="ECO:0000313" key="14">
    <source>
        <dbReference type="Proteomes" id="UP000504635"/>
    </source>
</evidence>
<dbReference type="Proteomes" id="UP000504635">
    <property type="component" value="Unplaced"/>
</dbReference>
<dbReference type="Gene3D" id="3.20.20.70">
    <property type="entry name" value="Aldolase class I"/>
    <property type="match status" value="1"/>
</dbReference>
<feature type="active site" description="Proton donor/acceptor" evidence="12">
    <location>
        <position position="140"/>
    </location>
</feature>
<dbReference type="GO" id="GO:0008747">
    <property type="term" value="F:N-acetylneuraminate lyase activity"/>
    <property type="evidence" value="ECO:0007669"/>
    <property type="project" value="UniProtKB-EC"/>
</dbReference>
<dbReference type="SMART" id="SM01130">
    <property type="entry name" value="DHDPS"/>
    <property type="match status" value="1"/>
</dbReference>
<keyword evidence="6" id="KW-0963">Cytoplasm</keyword>
<evidence type="ECO:0000256" key="7">
    <source>
        <dbReference type="ARBA" id="ARBA00023239"/>
    </source>
</evidence>
<organism evidence="14 15">
    <name type="scientific">Sitophilus oryzae</name>
    <name type="common">Rice weevil</name>
    <name type="synonym">Curculio oryzae</name>
    <dbReference type="NCBI Taxonomy" id="7048"/>
    <lineage>
        <taxon>Eukaryota</taxon>
        <taxon>Metazoa</taxon>
        <taxon>Ecdysozoa</taxon>
        <taxon>Arthropoda</taxon>
        <taxon>Hexapoda</taxon>
        <taxon>Insecta</taxon>
        <taxon>Pterygota</taxon>
        <taxon>Neoptera</taxon>
        <taxon>Endopterygota</taxon>
        <taxon>Coleoptera</taxon>
        <taxon>Polyphaga</taxon>
        <taxon>Cucujiformia</taxon>
        <taxon>Curculionidae</taxon>
        <taxon>Dryophthorinae</taxon>
        <taxon>Sitophilus</taxon>
    </lineage>
</organism>
<gene>
    <name evidence="15" type="primary">LOC115889118</name>
</gene>
<comment type="pathway">
    <text evidence="2">Amino-sugar metabolism; N-acetylneuraminate degradation.</text>
</comment>
<name>A0A6J2YNC6_SITOR</name>
<evidence type="ECO:0000256" key="11">
    <source>
        <dbReference type="PIRNR" id="PIRNR001365"/>
    </source>
</evidence>
<comment type="catalytic activity">
    <reaction evidence="10">
        <text>aceneuramate = aldehydo-N-acetyl-D-mannosamine + pyruvate</text>
        <dbReference type="Rhea" id="RHEA:23296"/>
        <dbReference type="ChEBI" id="CHEBI:15361"/>
        <dbReference type="ChEBI" id="CHEBI:17122"/>
        <dbReference type="ChEBI" id="CHEBI:173083"/>
        <dbReference type="EC" id="4.1.3.3"/>
    </reaction>
</comment>
<dbReference type="InParanoid" id="A0A6J2YNC6"/>
<dbReference type="GO" id="GO:0005737">
    <property type="term" value="C:cytoplasm"/>
    <property type="evidence" value="ECO:0007669"/>
    <property type="project" value="UniProtKB-SubCell"/>
</dbReference>
<evidence type="ECO:0000256" key="2">
    <source>
        <dbReference type="ARBA" id="ARBA00004878"/>
    </source>
</evidence>
<evidence type="ECO:0000256" key="4">
    <source>
        <dbReference type="ARBA" id="ARBA00011881"/>
    </source>
</evidence>
<dbReference type="InterPro" id="IPR013785">
    <property type="entry name" value="Aldolase_TIM"/>
</dbReference>
<dbReference type="GeneID" id="115889118"/>
<dbReference type="EC" id="4.1.3.3" evidence="5"/>
<dbReference type="AlphaFoldDB" id="A0A6J2YNC6"/>
<sequence>MANFTFRGLMAPVFTVFNKDLSVNTEIIPQYAKFLHDSGVPAVLVHGTSGEGMSMTVEERKKVAEKWVSSVRCTKQHVMVQVGGCPLPDAQELARHAEKIGAHSILCLPELYFKPSTPQELIDYLKLISQAAPNTPLLYYHIPAWTCVDINMEQFLEQSVGQIPTFHGIKYTSNDLAEGYNALKAANGRYAVFLGADTLIEPAFALGFDSIIATSLNIIPGHSVKIVEAIQENRIADARAVQGKLTAACKIITKDGAWVPTMKAAMNFVTPINVGLARPPLRNLTEDQIKTLHSGLKRFL</sequence>
<evidence type="ECO:0000256" key="8">
    <source>
        <dbReference type="ARBA" id="ARBA00023270"/>
    </source>
</evidence>
<keyword evidence="8" id="KW-0704">Schiff base</keyword>
<evidence type="ECO:0000256" key="12">
    <source>
        <dbReference type="PIRSR" id="PIRSR001365-1"/>
    </source>
</evidence>
<evidence type="ECO:0000313" key="15">
    <source>
        <dbReference type="RefSeq" id="XP_030764912.1"/>
    </source>
</evidence>
<comment type="similarity">
    <text evidence="3">Belongs to the DapA family. NanA subfamily.</text>
</comment>
<dbReference type="OrthoDB" id="191315at2759"/>
<evidence type="ECO:0000256" key="13">
    <source>
        <dbReference type="PIRSR" id="PIRSR001365-2"/>
    </source>
</evidence>
<keyword evidence="14" id="KW-1185">Reference proteome</keyword>
<keyword evidence="9" id="KW-0119">Carbohydrate metabolism</keyword>
<keyword evidence="7 11" id="KW-0456">Lyase</keyword>
<feature type="active site" description="Schiff-base intermediate with substrate" evidence="12">
    <location>
        <position position="170"/>
    </location>
</feature>
<dbReference type="InterPro" id="IPR002220">
    <property type="entry name" value="DapA-like"/>
</dbReference>
<dbReference type="KEGG" id="soy:115889118"/>
<dbReference type="PANTHER" id="PTHR12128">
    <property type="entry name" value="DIHYDRODIPICOLINATE SYNTHASE"/>
    <property type="match status" value="1"/>
</dbReference>
<evidence type="ECO:0000256" key="6">
    <source>
        <dbReference type="ARBA" id="ARBA00022490"/>
    </source>
</evidence>
<dbReference type="RefSeq" id="XP_030764912.1">
    <property type="nucleotide sequence ID" value="XM_030909052.1"/>
</dbReference>
<dbReference type="SUPFAM" id="SSF51569">
    <property type="entry name" value="Aldolase"/>
    <property type="match status" value="1"/>
</dbReference>
<evidence type="ECO:0000256" key="1">
    <source>
        <dbReference type="ARBA" id="ARBA00004496"/>
    </source>
</evidence>
<dbReference type="Pfam" id="PF00701">
    <property type="entry name" value="DHDPS"/>
    <property type="match status" value="1"/>
</dbReference>
<accession>A0A6J2YNC6</accession>
<evidence type="ECO:0000256" key="10">
    <source>
        <dbReference type="ARBA" id="ARBA00044906"/>
    </source>
</evidence>
<dbReference type="PANTHER" id="PTHR12128:SF21">
    <property type="entry name" value="N-ACETYLNEURAMINATE LYASE"/>
    <property type="match status" value="1"/>
</dbReference>
<dbReference type="PIRSF" id="PIRSF001365">
    <property type="entry name" value="DHDPS"/>
    <property type="match status" value="1"/>
</dbReference>
<proteinExistence type="inferred from homology"/>
<feature type="binding site" evidence="13">
    <location>
        <position position="212"/>
    </location>
    <ligand>
        <name>pyruvate</name>
        <dbReference type="ChEBI" id="CHEBI:15361"/>
    </ligand>
</feature>
<evidence type="ECO:0000256" key="9">
    <source>
        <dbReference type="ARBA" id="ARBA00023277"/>
    </source>
</evidence>
<comment type="subunit">
    <text evidence="4">Homotetramer.</text>
</comment>
<evidence type="ECO:0000256" key="5">
    <source>
        <dbReference type="ARBA" id="ARBA00012911"/>
    </source>
</evidence>